<proteinExistence type="predicted"/>
<dbReference type="InterPro" id="IPR011250">
    <property type="entry name" value="OMP/PagP_B-barrel"/>
</dbReference>
<dbReference type="EMBL" id="BSNS01000007">
    <property type="protein sequence ID" value="GLQ54051.1"/>
    <property type="molecule type" value="Genomic_DNA"/>
</dbReference>
<evidence type="ECO:0008006" key="3">
    <source>
        <dbReference type="Google" id="ProtNLM"/>
    </source>
</evidence>
<accession>A0ABQ5W2H8</accession>
<keyword evidence="2" id="KW-1185">Reference proteome</keyword>
<dbReference type="SUPFAM" id="SSF56925">
    <property type="entry name" value="OMPA-like"/>
    <property type="match status" value="1"/>
</dbReference>
<evidence type="ECO:0000313" key="1">
    <source>
        <dbReference type="EMBL" id="GLQ54051.1"/>
    </source>
</evidence>
<sequence>MVVVLGLGATAYAGPMPVLPELPPLPTDYVAVGQMDGFHAGIVGVVSVNSDAAGTIGLAVGATTMAADLLLGVEGLGLVTSDGTTSLEASVRIGVALSDTVAIFGQTGLGLDSEEGSFLGLGGSLDAAVSDTLTARVQYRYAHDLSGDPGRHAILSGLLFKF</sequence>
<organism evidence="1 2">
    <name type="scientific">Devosia nitrariae</name>
    <dbReference type="NCBI Taxonomy" id="2071872"/>
    <lineage>
        <taxon>Bacteria</taxon>
        <taxon>Pseudomonadati</taxon>
        <taxon>Pseudomonadota</taxon>
        <taxon>Alphaproteobacteria</taxon>
        <taxon>Hyphomicrobiales</taxon>
        <taxon>Devosiaceae</taxon>
        <taxon>Devosia</taxon>
    </lineage>
</organism>
<gene>
    <name evidence="1" type="ORF">GCM10010862_13100</name>
</gene>
<reference evidence="2" key="1">
    <citation type="journal article" date="2019" name="Int. J. Syst. Evol. Microbiol.">
        <title>The Global Catalogue of Microorganisms (GCM) 10K type strain sequencing project: providing services to taxonomists for standard genome sequencing and annotation.</title>
        <authorList>
            <consortium name="The Broad Institute Genomics Platform"/>
            <consortium name="The Broad Institute Genome Sequencing Center for Infectious Disease"/>
            <person name="Wu L."/>
            <person name="Ma J."/>
        </authorList>
    </citation>
    <scope>NUCLEOTIDE SEQUENCE [LARGE SCALE GENOMIC DNA]</scope>
    <source>
        <strain evidence="2">NBRC 112416</strain>
    </source>
</reference>
<dbReference type="Proteomes" id="UP001156691">
    <property type="component" value="Unassembled WGS sequence"/>
</dbReference>
<protein>
    <recommendedName>
        <fullName evidence="3">Outer membrane protein beta-barrel domain-containing protein</fullName>
    </recommendedName>
</protein>
<comment type="caution">
    <text evidence="1">The sequence shown here is derived from an EMBL/GenBank/DDBJ whole genome shotgun (WGS) entry which is preliminary data.</text>
</comment>
<evidence type="ECO:0000313" key="2">
    <source>
        <dbReference type="Proteomes" id="UP001156691"/>
    </source>
</evidence>
<name>A0ABQ5W2H8_9HYPH</name>